<keyword evidence="4 9" id="KW-0812">Transmembrane</keyword>
<comment type="similarity">
    <text evidence="2">Belongs to the MotB family.</text>
</comment>
<accession>A0ABX0VTZ7</accession>
<evidence type="ECO:0000256" key="3">
    <source>
        <dbReference type="ARBA" id="ARBA00022475"/>
    </source>
</evidence>
<dbReference type="InterPro" id="IPR006665">
    <property type="entry name" value="OmpA-like"/>
</dbReference>
<gene>
    <name evidence="11" type="ORF">HCZ30_00305</name>
</gene>
<proteinExistence type="inferred from homology"/>
<evidence type="ECO:0000256" key="7">
    <source>
        <dbReference type="PROSITE-ProRule" id="PRU00473"/>
    </source>
</evidence>
<feature type="compositionally biased region" description="Low complexity" evidence="8">
    <location>
        <begin position="134"/>
        <end position="147"/>
    </location>
</feature>
<dbReference type="InterPro" id="IPR036737">
    <property type="entry name" value="OmpA-like_sf"/>
</dbReference>
<dbReference type="CDD" id="cd07185">
    <property type="entry name" value="OmpA_C-like"/>
    <property type="match status" value="1"/>
</dbReference>
<dbReference type="PROSITE" id="PS51123">
    <property type="entry name" value="OMPA_2"/>
    <property type="match status" value="1"/>
</dbReference>
<evidence type="ECO:0000256" key="6">
    <source>
        <dbReference type="ARBA" id="ARBA00023136"/>
    </source>
</evidence>
<dbReference type="InterPro" id="IPR025713">
    <property type="entry name" value="MotB-like_N_dom"/>
</dbReference>
<feature type="compositionally biased region" description="Basic and acidic residues" evidence="8">
    <location>
        <begin position="114"/>
        <end position="132"/>
    </location>
</feature>
<dbReference type="Pfam" id="PF00691">
    <property type="entry name" value="OmpA"/>
    <property type="match status" value="1"/>
</dbReference>
<sequence>MAKLKVVPPPPPEEEEEQEECPKCPPVGAPAWMATFADMATLLMAFFVLILSFAEFNQPRFKMIAGSLRESFGVQRLVPVVESPKGTTVISQTFSPSPQPSVTQEMTQDTTQQDQREVKTDEPTENTEKETDPQEQTDQQTEQQQQEQQEKQQLMEELQDALEGTDLSVEMQGDQVTVTFPEATSDQPMAERAEQMQQLADALEQTGATGEDVQVSGLANDLGRIADAMGGAGEGTGTGDSQAAQRRAGVAEAKLEVALQEQIDQGLVAVEREDDKIFVTVGAGGAFSSGSADLTAEAQEIMRRLALSAAGNEGTITVTGHTDNVPLSGGQFTDNWGLASGRASAVVRELGATGLVAPDRLSAVSKGESEPVASNDTPEGREQNRRIEIEIDF</sequence>
<comment type="subcellular location">
    <subcellularLocation>
        <location evidence="1">Cell membrane</location>
        <topology evidence="1">Single-pass membrane protein</topology>
    </subcellularLocation>
</comment>
<name>A0ABX0VTZ7_9RHOB</name>
<protein>
    <submittedName>
        <fullName evidence="11">OmpA family protein</fullName>
    </submittedName>
</protein>
<dbReference type="InterPro" id="IPR050330">
    <property type="entry name" value="Bact_OuterMem_StrucFunc"/>
</dbReference>
<reference evidence="11 12" key="1">
    <citation type="submission" date="2020-03" db="EMBL/GenBank/DDBJ databases">
        <title>Bacterial isolates of synthetic phycosphere.</title>
        <authorList>
            <person name="Fu H."/>
            <person name="Moran M.A."/>
        </authorList>
    </citation>
    <scope>NUCLEOTIDE SEQUENCE [LARGE SCALE GENOMIC DNA]</scope>
    <source>
        <strain evidence="11 12">HF1</strain>
    </source>
</reference>
<dbReference type="SUPFAM" id="SSF103088">
    <property type="entry name" value="OmpA-like"/>
    <property type="match status" value="1"/>
</dbReference>
<dbReference type="EMBL" id="JAATOP010000001">
    <property type="protein sequence ID" value="NIY70870.1"/>
    <property type="molecule type" value="Genomic_DNA"/>
</dbReference>
<evidence type="ECO:0000313" key="11">
    <source>
        <dbReference type="EMBL" id="NIY70870.1"/>
    </source>
</evidence>
<evidence type="ECO:0000256" key="2">
    <source>
        <dbReference type="ARBA" id="ARBA00008914"/>
    </source>
</evidence>
<feature type="region of interest" description="Disordered" evidence="8">
    <location>
        <begin position="86"/>
        <end position="154"/>
    </location>
</feature>
<keyword evidence="12" id="KW-1185">Reference proteome</keyword>
<dbReference type="PANTHER" id="PTHR30329:SF21">
    <property type="entry name" value="LIPOPROTEIN YIAD-RELATED"/>
    <property type="match status" value="1"/>
</dbReference>
<feature type="domain" description="OmpA-like" evidence="10">
    <location>
        <begin position="274"/>
        <end position="393"/>
    </location>
</feature>
<evidence type="ECO:0000259" key="10">
    <source>
        <dbReference type="PROSITE" id="PS51123"/>
    </source>
</evidence>
<organism evidence="11 12">
    <name type="scientific">Marivivens donghaensis</name>
    <dbReference type="NCBI Taxonomy" id="1699413"/>
    <lineage>
        <taxon>Bacteria</taxon>
        <taxon>Pseudomonadati</taxon>
        <taxon>Pseudomonadota</taxon>
        <taxon>Alphaproteobacteria</taxon>
        <taxon>Rhodobacterales</taxon>
        <taxon>Paracoccaceae</taxon>
        <taxon>Marivivens group</taxon>
        <taxon>Marivivens</taxon>
    </lineage>
</organism>
<evidence type="ECO:0000256" key="4">
    <source>
        <dbReference type="ARBA" id="ARBA00022692"/>
    </source>
</evidence>
<evidence type="ECO:0000313" key="12">
    <source>
        <dbReference type="Proteomes" id="UP000709466"/>
    </source>
</evidence>
<evidence type="ECO:0000256" key="9">
    <source>
        <dbReference type="SAM" id="Phobius"/>
    </source>
</evidence>
<evidence type="ECO:0000256" key="1">
    <source>
        <dbReference type="ARBA" id="ARBA00004162"/>
    </source>
</evidence>
<evidence type="ECO:0000256" key="5">
    <source>
        <dbReference type="ARBA" id="ARBA00022989"/>
    </source>
</evidence>
<dbReference type="PANTHER" id="PTHR30329">
    <property type="entry name" value="STATOR ELEMENT OF FLAGELLAR MOTOR COMPLEX"/>
    <property type="match status" value="1"/>
</dbReference>
<feature type="transmembrane region" description="Helical" evidence="9">
    <location>
        <begin position="32"/>
        <end position="54"/>
    </location>
</feature>
<feature type="compositionally biased region" description="Basic and acidic residues" evidence="8">
    <location>
        <begin position="378"/>
        <end position="388"/>
    </location>
</feature>
<feature type="compositionally biased region" description="Polar residues" evidence="8">
    <location>
        <begin position="86"/>
        <end position="102"/>
    </location>
</feature>
<feature type="region of interest" description="Disordered" evidence="8">
    <location>
        <begin position="1"/>
        <end position="23"/>
    </location>
</feature>
<dbReference type="Proteomes" id="UP000709466">
    <property type="component" value="Unassembled WGS sequence"/>
</dbReference>
<keyword evidence="5 9" id="KW-1133">Transmembrane helix</keyword>
<feature type="compositionally biased region" description="Low complexity" evidence="8">
    <location>
        <begin position="103"/>
        <end position="113"/>
    </location>
</feature>
<keyword evidence="3" id="KW-1003">Cell membrane</keyword>
<keyword evidence="6 7" id="KW-0472">Membrane</keyword>
<dbReference type="Pfam" id="PF13677">
    <property type="entry name" value="MotB_plug"/>
    <property type="match status" value="1"/>
</dbReference>
<feature type="region of interest" description="Disordered" evidence="8">
    <location>
        <begin position="363"/>
        <end position="388"/>
    </location>
</feature>
<comment type="caution">
    <text evidence="11">The sequence shown here is derived from an EMBL/GenBank/DDBJ whole genome shotgun (WGS) entry which is preliminary data.</text>
</comment>
<evidence type="ECO:0000256" key="8">
    <source>
        <dbReference type="SAM" id="MobiDB-lite"/>
    </source>
</evidence>
<dbReference type="Gene3D" id="3.30.1330.60">
    <property type="entry name" value="OmpA-like domain"/>
    <property type="match status" value="1"/>
</dbReference>